<organism evidence="1 2">
    <name type="scientific">Funneliformis mosseae</name>
    <name type="common">Endomycorrhizal fungus</name>
    <name type="synonym">Glomus mosseae</name>
    <dbReference type="NCBI Taxonomy" id="27381"/>
    <lineage>
        <taxon>Eukaryota</taxon>
        <taxon>Fungi</taxon>
        <taxon>Fungi incertae sedis</taxon>
        <taxon>Mucoromycota</taxon>
        <taxon>Glomeromycotina</taxon>
        <taxon>Glomeromycetes</taxon>
        <taxon>Glomerales</taxon>
        <taxon>Glomeraceae</taxon>
        <taxon>Funneliformis</taxon>
    </lineage>
</organism>
<dbReference type="Proteomes" id="UP000789375">
    <property type="component" value="Unassembled WGS sequence"/>
</dbReference>
<dbReference type="EMBL" id="CAJVPP010001127">
    <property type="protein sequence ID" value="CAG8535896.1"/>
    <property type="molecule type" value="Genomic_DNA"/>
</dbReference>
<keyword evidence="2" id="KW-1185">Reference proteome</keyword>
<name>A0A9N9FIQ9_FUNMO</name>
<sequence>MVDSGHYLDTTANSGQIPEFFFHRAQDMIKYCSLVLYSNWLNNPHSLSWTSPFLNMIGQQCGTVVV</sequence>
<comment type="caution">
    <text evidence="1">The sequence shown here is derived from an EMBL/GenBank/DDBJ whole genome shotgun (WGS) entry which is preliminary data.</text>
</comment>
<evidence type="ECO:0000313" key="2">
    <source>
        <dbReference type="Proteomes" id="UP000789375"/>
    </source>
</evidence>
<evidence type="ECO:0000313" key="1">
    <source>
        <dbReference type="EMBL" id="CAG8535896.1"/>
    </source>
</evidence>
<reference evidence="1" key="1">
    <citation type="submission" date="2021-06" db="EMBL/GenBank/DDBJ databases">
        <authorList>
            <person name="Kallberg Y."/>
            <person name="Tangrot J."/>
            <person name="Rosling A."/>
        </authorList>
    </citation>
    <scope>NUCLEOTIDE SEQUENCE</scope>
    <source>
        <strain evidence="1">87-6 pot B 2015</strain>
    </source>
</reference>
<gene>
    <name evidence="1" type="ORF">FMOSSE_LOCUS5739</name>
</gene>
<protein>
    <submittedName>
        <fullName evidence="1">1156_t:CDS:1</fullName>
    </submittedName>
</protein>
<proteinExistence type="predicted"/>
<dbReference type="AlphaFoldDB" id="A0A9N9FIQ9"/>
<accession>A0A9N9FIQ9</accession>